<protein>
    <submittedName>
        <fullName evidence="5">Protein argonaute 2</fullName>
    </submittedName>
</protein>
<dbReference type="CDD" id="cd04657">
    <property type="entry name" value="Piwi_ago-like"/>
    <property type="match status" value="1"/>
</dbReference>
<organism evidence="5 6">
    <name type="scientific">Acorus gramineus</name>
    <name type="common">Dwarf sweet flag</name>
    <dbReference type="NCBI Taxonomy" id="55184"/>
    <lineage>
        <taxon>Eukaryota</taxon>
        <taxon>Viridiplantae</taxon>
        <taxon>Streptophyta</taxon>
        <taxon>Embryophyta</taxon>
        <taxon>Tracheophyta</taxon>
        <taxon>Spermatophyta</taxon>
        <taxon>Magnoliopsida</taxon>
        <taxon>Liliopsida</taxon>
        <taxon>Acoraceae</taxon>
        <taxon>Acorus</taxon>
    </lineage>
</organism>
<dbReference type="PROSITE" id="PS50821">
    <property type="entry name" value="PAZ"/>
    <property type="match status" value="1"/>
</dbReference>
<dbReference type="Proteomes" id="UP001179952">
    <property type="component" value="Unassembled WGS sequence"/>
</dbReference>
<dbReference type="Pfam" id="PF16486">
    <property type="entry name" value="ArgoN"/>
    <property type="match status" value="1"/>
</dbReference>
<dbReference type="InterPro" id="IPR032474">
    <property type="entry name" value="Argonaute_N"/>
</dbReference>
<dbReference type="GO" id="GO:0031047">
    <property type="term" value="P:regulatory ncRNA-mediated gene silencing"/>
    <property type="evidence" value="ECO:0007669"/>
    <property type="project" value="UniProtKB-KW"/>
</dbReference>
<dbReference type="SUPFAM" id="SSF101690">
    <property type="entry name" value="PAZ domain"/>
    <property type="match status" value="1"/>
</dbReference>
<dbReference type="GO" id="GO:0003723">
    <property type="term" value="F:RNA binding"/>
    <property type="evidence" value="ECO:0007669"/>
    <property type="project" value="InterPro"/>
</dbReference>
<evidence type="ECO:0000313" key="6">
    <source>
        <dbReference type="Proteomes" id="UP001179952"/>
    </source>
</evidence>
<evidence type="ECO:0000313" key="5">
    <source>
        <dbReference type="EMBL" id="KAK1268363.1"/>
    </source>
</evidence>
<reference evidence="5" key="1">
    <citation type="journal article" date="2023" name="Nat. Commun.">
        <title>Diploid and tetraploid genomes of Acorus and the evolution of monocots.</title>
        <authorList>
            <person name="Ma L."/>
            <person name="Liu K.W."/>
            <person name="Li Z."/>
            <person name="Hsiao Y.Y."/>
            <person name="Qi Y."/>
            <person name="Fu T."/>
            <person name="Tang G.D."/>
            <person name="Zhang D."/>
            <person name="Sun W.H."/>
            <person name="Liu D.K."/>
            <person name="Li Y."/>
            <person name="Chen G.Z."/>
            <person name="Liu X.D."/>
            <person name="Liao X.Y."/>
            <person name="Jiang Y.T."/>
            <person name="Yu X."/>
            <person name="Hao Y."/>
            <person name="Huang J."/>
            <person name="Zhao X.W."/>
            <person name="Ke S."/>
            <person name="Chen Y.Y."/>
            <person name="Wu W.L."/>
            <person name="Hsu J.L."/>
            <person name="Lin Y.F."/>
            <person name="Huang M.D."/>
            <person name="Li C.Y."/>
            <person name="Huang L."/>
            <person name="Wang Z.W."/>
            <person name="Zhao X."/>
            <person name="Zhong W.Y."/>
            <person name="Peng D.H."/>
            <person name="Ahmad S."/>
            <person name="Lan S."/>
            <person name="Zhang J.S."/>
            <person name="Tsai W.C."/>
            <person name="Van de Peer Y."/>
            <person name="Liu Z.J."/>
        </authorList>
    </citation>
    <scope>NUCLEOTIDE SEQUENCE</scope>
    <source>
        <strain evidence="5">SCP</strain>
    </source>
</reference>
<dbReference type="InterPro" id="IPR014811">
    <property type="entry name" value="ArgoL1"/>
</dbReference>
<dbReference type="InterPro" id="IPR036397">
    <property type="entry name" value="RNaseH_sf"/>
</dbReference>
<reference evidence="5" key="2">
    <citation type="submission" date="2023-06" db="EMBL/GenBank/DDBJ databases">
        <authorList>
            <person name="Ma L."/>
            <person name="Liu K.-W."/>
            <person name="Li Z."/>
            <person name="Hsiao Y.-Y."/>
            <person name="Qi Y."/>
            <person name="Fu T."/>
            <person name="Tang G."/>
            <person name="Zhang D."/>
            <person name="Sun W.-H."/>
            <person name="Liu D.-K."/>
            <person name="Li Y."/>
            <person name="Chen G.-Z."/>
            <person name="Liu X.-D."/>
            <person name="Liao X.-Y."/>
            <person name="Jiang Y.-T."/>
            <person name="Yu X."/>
            <person name="Hao Y."/>
            <person name="Huang J."/>
            <person name="Zhao X.-W."/>
            <person name="Ke S."/>
            <person name="Chen Y.-Y."/>
            <person name="Wu W.-L."/>
            <person name="Hsu J.-L."/>
            <person name="Lin Y.-F."/>
            <person name="Huang M.-D."/>
            <person name="Li C.-Y."/>
            <person name="Huang L."/>
            <person name="Wang Z.-W."/>
            <person name="Zhao X."/>
            <person name="Zhong W.-Y."/>
            <person name="Peng D.-H."/>
            <person name="Ahmad S."/>
            <person name="Lan S."/>
            <person name="Zhang J.-S."/>
            <person name="Tsai W.-C."/>
            <person name="Van De Peer Y."/>
            <person name="Liu Z.-J."/>
        </authorList>
    </citation>
    <scope>NUCLEOTIDE SEQUENCE</scope>
    <source>
        <strain evidence="5">SCP</strain>
        <tissue evidence="5">Leaves</tissue>
    </source>
</reference>
<dbReference type="SMART" id="SM01163">
    <property type="entry name" value="DUF1785"/>
    <property type="match status" value="1"/>
</dbReference>
<dbReference type="InterPro" id="IPR045246">
    <property type="entry name" value="Piwi_ago-like"/>
</dbReference>
<feature type="domain" description="Piwi" evidence="4">
    <location>
        <begin position="490"/>
        <end position="794"/>
    </location>
</feature>
<dbReference type="Gene3D" id="3.30.420.10">
    <property type="entry name" value="Ribonuclease H-like superfamily/Ribonuclease H"/>
    <property type="match status" value="1"/>
</dbReference>
<dbReference type="InterPro" id="IPR012337">
    <property type="entry name" value="RNaseH-like_sf"/>
</dbReference>
<evidence type="ECO:0000256" key="2">
    <source>
        <dbReference type="ARBA" id="ARBA00023158"/>
    </source>
</evidence>
<evidence type="ECO:0000259" key="4">
    <source>
        <dbReference type="PROSITE" id="PS50822"/>
    </source>
</evidence>
<dbReference type="InterPro" id="IPR003100">
    <property type="entry name" value="PAZ_dom"/>
</dbReference>
<dbReference type="PANTHER" id="PTHR22891">
    <property type="entry name" value="EUKARYOTIC TRANSLATION INITIATION FACTOR 2C"/>
    <property type="match status" value="1"/>
</dbReference>
<evidence type="ECO:0000256" key="1">
    <source>
        <dbReference type="ARBA" id="ARBA00008201"/>
    </source>
</evidence>
<dbReference type="SUPFAM" id="SSF53098">
    <property type="entry name" value="Ribonuclease H-like"/>
    <property type="match status" value="1"/>
</dbReference>
<dbReference type="Pfam" id="PF08699">
    <property type="entry name" value="ArgoL1"/>
    <property type="match status" value="1"/>
</dbReference>
<dbReference type="CDD" id="cd02846">
    <property type="entry name" value="PAZ_argonaute_like"/>
    <property type="match status" value="1"/>
</dbReference>
<dbReference type="InterPro" id="IPR036085">
    <property type="entry name" value="PAZ_dom_sf"/>
</dbReference>
<dbReference type="EMBL" id="JAUJYN010000006">
    <property type="protein sequence ID" value="KAK1268363.1"/>
    <property type="molecule type" value="Genomic_DNA"/>
</dbReference>
<dbReference type="PROSITE" id="PS50822">
    <property type="entry name" value="PIWI"/>
    <property type="match status" value="1"/>
</dbReference>
<keyword evidence="2" id="KW-0943">RNA-mediated gene silencing</keyword>
<dbReference type="Gene3D" id="3.40.50.2300">
    <property type="match status" value="1"/>
</dbReference>
<dbReference type="SMART" id="SM00950">
    <property type="entry name" value="Piwi"/>
    <property type="match status" value="1"/>
</dbReference>
<name>A0AAV9AVH3_ACOGR</name>
<comment type="similarity">
    <text evidence="1">Belongs to the argonaute family. Ago subfamily.</text>
</comment>
<sequence length="852" mass="95129">MRRPDRGGTSASRYLKLLINHFLVRLDRSATIYHHELTIEPDKNARGGKAPKPSKPDSMSVRRKLFATDPARFQLTAYDGDKNLFGAVRLPTGTFRVTTHQSYTVKVSLLNEIRLSATVVVPPRNTLQALDVILREKPSAEQLVAGRCFYWKDLGEDLQKGIQALDGFIQGFRVTAQGLVVYVDYSVVAFRKKMPVIGFLQETLQLRLGENCLLSRAEKALVENVLRGLRVTVNHRNSSQRYTVKGLTKRGSDATRFTIDGPNGLNLSIDEFFWSAYKNRIMYKSLPCLDLSCNGRMNYVPMEFCNVAEGQRYPKERLSKPAERRLREIALANPERRKDSILNTVRSPNSPYEAELLSRCGLSVSNNMTEISGRVLQQPDLRLRAPNGQYARYKINRHDGQWNLTRHKVPLGARIDRWAILDFSTSAPPNRRLEQKPFVHSLVNKLRDLGVHIAPVPLFLMPSSTYVLSNPDQLSQTLVEVTRGAQQPQILICPMVDRHDGYKTLKLLCETKFGLQTQCCLTRHANNADPKKREQFLANLALKINAKLGGSNVELFGGFPTALAESRANERFMLIGADVNHPSVGSDESTPSIAAVVGSINWSALNKYAARVRAQPHRTEQILAFGDMVRELVEVYARVNKGRPGNIIIFRDGVGDNQFDMVLNKEFLDLKEKLGYSPKITIIVAQKRHHTRFFPKEGGASGSLNMPPGTVVDTVVVHPTEFDFYLCSHQGLIGTSKPTHYHILLDDIGFSSDEMQRMIYHLCFTFARCTKPVSLVPPVYYADIAAYRGRVYHEGLMMGLNSPGSVASASMSSSASAGSNVGSSSLSSLASPPGSVSLPKLHKDIEDNMLYL</sequence>
<evidence type="ECO:0000259" key="3">
    <source>
        <dbReference type="PROSITE" id="PS50821"/>
    </source>
</evidence>
<proteinExistence type="inferred from homology"/>
<gene>
    <name evidence="5" type="ORF">QJS04_geneDACA005322</name>
</gene>
<feature type="domain" description="PAZ" evidence="3">
    <location>
        <begin position="195"/>
        <end position="309"/>
    </location>
</feature>
<comment type="caution">
    <text evidence="5">The sequence shown here is derived from an EMBL/GenBank/DDBJ whole genome shotgun (WGS) entry which is preliminary data.</text>
</comment>
<dbReference type="AlphaFoldDB" id="A0AAV9AVH3"/>
<keyword evidence="6" id="KW-1185">Reference proteome</keyword>
<accession>A0AAV9AVH3</accession>
<dbReference type="Pfam" id="PF02170">
    <property type="entry name" value="PAZ"/>
    <property type="match status" value="1"/>
</dbReference>
<dbReference type="Gene3D" id="2.170.260.10">
    <property type="entry name" value="paz domain"/>
    <property type="match status" value="1"/>
</dbReference>
<dbReference type="Pfam" id="PF02171">
    <property type="entry name" value="Piwi"/>
    <property type="match status" value="1"/>
</dbReference>
<dbReference type="InterPro" id="IPR003165">
    <property type="entry name" value="Piwi"/>
</dbReference>